<dbReference type="Proteomes" id="UP001059041">
    <property type="component" value="Linkage Group LG16"/>
</dbReference>
<feature type="region of interest" description="Disordered" evidence="2">
    <location>
        <begin position="1"/>
        <end position="46"/>
    </location>
</feature>
<evidence type="ECO:0000313" key="4">
    <source>
        <dbReference type="Proteomes" id="UP001059041"/>
    </source>
</evidence>
<proteinExistence type="predicted"/>
<evidence type="ECO:0000256" key="2">
    <source>
        <dbReference type="SAM" id="MobiDB-lite"/>
    </source>
</evidence>
<feature type="compositionally biased region" description="Polar residues" evidence="2">
    <location>
        <begin position="18"/>
        <end position="44"/>
    </location>
</feature>
<accession>A0A9W7WGY3</accession>
<reference evidence="3" key="1">
    <citation type="submission" date="2021-02" db="EMBL/GenBank/DDBJ databases">
        <title>Comparative genomics reveals that relaxation of natural selection precedes convergent phenotypic evolution of cavefish.</title>
        <authorList>
            <person name="Peng Z."/>
        </authorList>
    </citation>
    <scope>NUCLEOTIDE SEQUENCE</scope>
    <source>
        <tissue evidence="3">Muscle</tissue>
    </source>
</reference>
<sequence length="228" mass="26219">GCCFSSRSEDEEREPLLQSKNQNQPESARSRPTANDTRQKTGSFTARHVDVPDLDLRFKDVAETFNKQQENYKQMKEMLRCISHRYQLSTNDSLSQCLKKMKEEHDQPYISLEVKGYDFTLVVRSEAEIPDRLKRTQEDITELSKAAKGVMSVGTKLQEMIDSLLQAEEGITRQVEEAQSSHQERKRLVDNLKENLREAKRAKELSPKYRNEAGDLLKEVAQLSGITP</sequence>
<dbReference type="AlphaFoldDB" id="A0A9W7WGY3"/>
<protein>
    <submittedName>
        <fullName evidence="3">Uncharacterized protein</fullName>
    </submittedName>
</protein>
<organism evidence="3 4">
    <name type="scientific">Triplophysa rosa</name>
    <name type="common">Cave loach</name>
    <dbReference type="NCBI Taxonomy" id="992332"/>
    <lineage>
        <taxon>Eukaryota</taxon>
        <taxon>Metazoa</taxon>
        <taxon>Chordata</taxon>
        <taxon>Craniata</taxon>
        <taxon>Vertebrata</taxon>
        <taxon>Euteleostomi</taxon>
        <taxon>Actinopterygii</taxon>
        <taxon>Neopterygii</taxon>
        <taxon>Teleostei</taxon>
        <taxon>Ostariophysi</taxon>
        <taxon>Cypriniformes</taxon>
        <taxon>Nemacheilidae</taxon>
        <taxon>Triplophysa</taxon>
    </lineage>
</organism>
<keyword evidence="1" id="KW-0175">Coiled coil</keyword>
<evidence type="ECO:0000256" key="1">
    <source>
        <dbReference type="SAM" id="Coils"/>
    </source>
</evidence>
<feature type="non-terminal residue" evidence="3">
    <location>
        <position position="228"/>
    </location>
</feature>
<evidence type="ECO:0000313" key="3">
    <source>
        <dbReference type="EMBL" id="KAI7799231.1"/>
    </source>
</evidence>
<name>A0A9W7WGY3_TRIRA</name>
<feature type="coiled-coil region" evidence="1">
    <location>
        <begin position="175"/>
        <end position="205"/>
    </location>
</feature>
<comment type="caution">
    <text evidence="3">The sequence shown here is derived from an EMBL/GenBank/DDBJ whole genome shotgun (WGS) entry which is preliminary data.</text>
</comment>
<gene>
    <name evidence="3" type="ORF">IRJ41_020606</name>
</gene>
<keyword evidence="4" id="KW-1185">Reference proteome</keyword>
<dbReference type="EMBL" id="JAFHDT010000016">
    <property type="protein sequence ID" value="KAI7799231.1"/>
    <property type="molecule type" value="Genomic_DNA"/>
</dbReference>